<sequence>MINTLTNQNSGTLTLTEIGHRVDSFLHRKEITAAILGYYKIVMPHIGCKRRHHLRN</sequence>
<dbReference type="AlphaFoldDB" id="J9G6P0"/>
<comment type="caution">
    <text evidence="1">The sequence shown here is derived from an EMBL/GenBank/DDBJ whole genome shotgun (WGS) entry which is preliminary data.</text>
</comment>
<reference evidence="1" key="1">
    <citation type="journal article" date="2012" name="PLoS ONE">
        <title>Gene sets for utilization of primary and secondary nutrition supplies in the distal gut of endangered iberian lynx.</title>
        <authorList>
            <person name="Alcaide M."/>
            <person name="Messina E."/>
            <person name="Richter M."/>
            <person name="Bargiela R."/>
            <person name="Peplies J."/>
            <person name="Huws S.A."/>
            <person name="Newbold C.J."/>
            <person name="Golyshin P.N."/>
            <person name="Simon M.A."/>
            <person name="Lopez G."/>
            <person name="Yakimov M.M."/>
            <person name="Ferrer M."/>
        </authorList>
    </citation>
    <scope>NUCLEOTIDE SEQUENCE</scope>
</reference>
<dbReference type="EMBL" id="AMCI01002361">
    <property type="protein sequence ID" value="EJX02922.1"/>
    <property type="molecule type" value="Genomic_DNA"/>
</dbReference>
<proteinExistence type="predicted"/>
<evidence type="ECO:0000313" key="1">
    <source>
        <dbReference type="EMBL" id="EJX02922.1"/>
    </source>
</evidence>
<gene>
    <name evidence="1" type="ORF">EVA_08972</name>
</gene>
<accession>J9G6P0</accession>
<organism evidence="1">
    <name type="scientific">gut metagenome</name>
    <dbReference type="NCBI Taxonomy" id="749906"/>
    <lineage>
        <taxon>unclassified sequences</taxon>
        <taxon>metagenomes</taxon>
        <taxon>organismal metagenomes</taxon>
    </lineage>
</organism>
<protein>
    <submittedName>
        <fullName evidence="1">Uncharacterized protein</fullName>
    </submittedName>
</protein>
<name>J9G6P0_9ZZZZ</name>